<keyword evidence="1" id="KW-0433">Leucine-rich repeat</keyword>
<dbReference type="Proteomes" id="UP001360560">
    <property type="component" value="Unassembled WGS sequence"/>
</dbReference>
<evidence type="ECO:0000256" key="1">
    <source>
        <dbReference type="ARBA" id="ARBA00022614"/>
    </source>
</evidence>
<dbReference type="Gene3D" id="3.80.10.10">
    <property type="entry name" value="Ribonuclease Inhibitor"/>
    <property type="match status" value="3"/>
</dbReference>
<dbReference type="GeneID" id="90074812"/>
<gene>
    <name evidence="3" type="ORF">DASC09_041620</name>
</gene>
<dbReference type="RefSeq" id="XP_064853833.1">
    <property type="nucleotide sequence ID" value="XM_064997761.1"/>
</dbReference>
<evidence type="ECO:0008006" key="5">
    <source>
        <dbReference type="Google" id="ProtNLM"/>
    </source>
</evidence>
<accession>A0AAV5QPR3</accession>
<organism evidence="3 4">
    <name type="scientific">Saccharomycopsis crataegensis</name>
    <dbReference type="NCBI Taxonomy" id="43959"/>
    <lineage>
        <taxon>Eukaryota</taxon>
        <taxon>Fungi</taxon>
        <taxon>Dikarya</taxon>
        <taxon>Ascomycota</taxon>
        <taxon>Saccharomycotina</taxon>
        <taxon>Saccharomycetes</taxon>
        <taxon>Saccharomycopsidaceae</taxon>
        <taxon>Saccharomycopsis</taxon>
    </lineage>
</organism>
<dbReference type="PANTHER" id="PTHR46652:SF3">
    <property type="entry name" value="LEUCINE-RICH REPEAT-CONTAINING PROTEIN 9"/>
    <property type="match status" value="1"/>
</dbReference>
<evidence type="ECO:0000313" key="4">
    <source>
        <dbReference type="Proteomes" id="UP001360560"/>
    </source>
</evidence>
<comment type="caution">
    <text evidence="3">The sequence shown here is derived from an EMBL/GenBank/DDBJ whole genome shotgun (WGS) entry which is preliminary data.</text>
</comment>
<dbReference type="EMBL" id="BTFZ01000011">
    <property type="protein sequence ID" value="GMM36837.1"/>
    <property type="molecule type" value="Genomic_DNA"/>
</dbReference>
<keyword evidence="2" id="KW-0677">Repeat</keyword>
<sequence>MKSRLRSLPFYVACPNMDDNFEKISSFFTPEYTRDGDVIFDGSEHSKDSNAIEIARKYEMKLVFQDASSIFFSTHYQSFTYFLNSARKMTSITTSVEFPIISERFSIKIDENPFAFHLIEDLQDLSLLNDTLLEIPKELECLINLKSLEVIGNFKLKKIDNLQKLSKLTNLNLSCNRINSLNLGRNQISEITGSNYPSLRVLDLSHNFLESFDEIHSIPSLISIDVTYNQISDISKLNHPNLRRLSIGCNPLRDFSPLIYLPDLEVLDLYKPFFNSFDQLSFIRSLKYLKYLNLFSTQIENFETFGMRNLFPALKIQKYNDFLKRQVDMVFGDNEELIISCRLGEGSKSHLFSKLLTRPHFKPRNGFS</sequence>
<dbReference type="InterPro" id="IPR032675">
    <property type="entry name" value="LRR_dom_sf"/>
</dbReference>
<dbReference type="Pfam" id="PF12799">
    <property type="entry name" value="LRR_4"/>
    <property type="match status" value="1"/>
</dbReference>
<dbReference type="PANTHER" id="PTHR46652">
    <property type="entry name" value="LEUCINE-RICH REPEAT AND IQ DOMAIN-CONTAINING PROTEIN 1-RELATED"/>
    <property type="match status" value="1"/>
</dbReference>
<keyword evidence="4" id="KW-1185">Reference proteome</keyword>
<dbReference type="PROSITE" id="PS51450">
    <property type="entry name" value="LRR"/>
    <property type="match status" value="3"/>
</dbReference>
<proteinExistence type="predicted"/>
<dbReference type="InterPro" id="IPR025875">
    <property type="entry name" value="Leu-rich_rpt_4"/>
</dbReference>
<evidence type="ECO:0000256" key="2">
    <source>
        <dbReference type="ARBA" id="ARBA00022737"/>
    </source>
</evidence>
<dbReference type="InterPro" id="IPR050836">
    <property type="entry name" value="SDS22/Internalin_LRR"/>
</dbReference>
<name>A0AAV5QPR3_9ASCO</name>
<evidence type="ECO:0000313" key="3">
    <source>
        <dbReference type="EMBL" id="GMM36837.1"/>
    </source>
</evidence>
<protein>
    <recommendedName>
        <fullName evidence="5">Leucine-rich repeat domain-containing protein</fullName>
    </recommendedName>
</protein>
<dbReference type="SUPFAM" id="SSF52058">
    <property type="entry name" value="L domain-like"/>
    <property type="match status" value="1"/>
</dbReference>
<dbReference type="AlphaFoldDB" id="A0AAV5QPR3"/>
<reference evidence="3 4" key="1">
    <citation type="journal article" date="2023" name="Elife">
        <title>Identification of key yeast species and microbe-microbe interactions impacting larval growth of Drosophila in the wild.</title>
        <authorList>
            <person name="Mure A."/>
            <person name="Sugiura Y."/>
            <person name="Maeda R."/>
            <person name="Honda K."/>
            <person name="Sakurai N."/>
            <person name="Takahashi Y."/>
            <person name="Watada M."/>
            <person name="Katoh T."/>
            <person name="Gotoh A."/>
            <person name="Gotoh Y."/>
            <person name="Taniguchi I."/>
            <person name="Nakamura K."/>
            <person name="Hayashi T."/>
            <person name="Katayama T."/>
            <person name="Uemura T."/>
            <person name="Hattori Y."/>
        </authorList>
    </citation>
    <scope>NUCLEOTIDE SEQUENCE [LARGE SCALE GENOMIC DNA]</scope>
    <source>
        <strain evidence="3 4">SC-9</strain>
    </source>
</reference>
<dbReference type="InterPro" id="IPR001611">
    <property type="entry name" value="Leu-rich_rpt"/>
</dbReference>